<proteinExistence type="predicted"/>
<dbReference type="RefSeq" id="XP_067823096.1">
    <property type="nucleotide sequence ID" value="XM_067966510.1"/>
</dbReference>
<dbReference type="AlphaFoldDB" id="A0A976NZB0"/>
<evidence type="ECO:0000313" key="3">
    <source>
        <dbReference type="Proteomes" id="UP000294530"/>
    </source>
</evidence>
<dbReference type="GeneID" id="94352181"/>
<dbReference type="Proteomes" id="UP000294530">
    <property type="component" value="Unassembled WGS sequence"/>
</dbReference>
<dbReference type="EMBL" id="SHOA02000001">
    <property type="protein sequence ID" value="TDH73598.1"/>
    <property type="molecule type" value="Genomic_DNA"/>
</dbReference>
<evidence type="ECO:0000313" key="2">
    <source>
        <dbReference type="EMBL" id="TDH73598.1"/>
    </source>
</evidence>
<reference evidence="2 3" key="1">
    <citation type="journal article" date="2021" name="Genome Biol.">
        <title>AFLAP: assembly-free linkage analysis pipeline using k-mers from genome sequencing data.</title>
        <authorList>
            <person name="Fletcher K."/>
            <person name="Zhang L."/>
            <person name="Gil J."/>
            <person name="Han R."/>
            <person name="Cavanaugh K."/>
            <person name="Michelmore R."/>
        </authorList>
    </citation>
    <scope>NUCLEOTIDE SEQUENCE [LARGE SCALE GENOMIC DNA]</scope>
    <source>
        <strain evidence="2 3">SF5</strain>
    </source>
</reference>
<keyword evidence="3" id="KW-1185">Reference proteome</keyword>
<feature type="region of interest" description="Disordered" evidence="1">
    <location>
        <begin position="1"/>
        <end position="55"/>
    </location>
</feature>
<feature type="compositionally biased region" description="Polar residues" evidence="1">
    <location>
        <begin position="1"/>
        <end position="20"/>
    </location>
</feature>
<evidence type="ECO:0000256" key="1">
    <source>
        <dbReference type="SAM" id="MobiDB-lite"/>
    </source>
</evidence>
<gene>
    <name evidence="2" type="ORF">CCR75_008458</name>
</gene>
<dbReference type="KEGG" id="blac:94352181"/>
<organism evidence="2 3">
    <name type="scientific">Bremia lactucae</name>
    <name type="common">Lettuce downy mildew</name>
    <dbReference type="NCBI Taxonomy" id="4779"/>
    <lineage>
        <taxon>Eukaryota</taxon>
        <taxon>Sar</taxon>
        <taxon>Stramenopiles</taxon>
        <taxon>Oomycota</taxon>
        <taxon>Peronosporomycetes</taxon>
        <taxon>Peronosporales</taxon>
        <taxon>Peronosporaceae</taxon>
        <taxon>Bremia</taxon>
    </lineage>
</organism>
<sequence>MNASSSPWNMAPKASNSETASPWAVSPIQKSNPFASRNTASQSAESDSELSIDGLSMKEDLPNLSAFSSAFEPKVEKAGELIAGSKAELGLHAGHFPQNSTWTSIVTEQVQVQKTEELIAYDKLAQQIPGFVPAKISAVAEDKVVEKSLLMGVQPQVENNEMRFTQAEASESAWTEHVDRDAYANVANKFSSKKVPSEEVADILKDQAIEEVTPFEELKKPSDKAPFEKAPAGLIAIKSLPRKDVIKATSDIRNTPLVQKAPLQEKNSIDAGETEEVINKAAEEIKGHLFKALSADKETEAAFCKDMTSLPTEDGACPWTNPPMQEEESNAAFSLTNFAQNAEESAPVVANIPEITEPPTNWVHNLVPGDIAVEGITNGEAVGPIEKLIFDGNLSSKIPILEDPELEKRPTDSLSWNTVPDQKCVKEIVTPVREVVVGPIKEDFAEPVQEPILFNQTSENFKDTMLLTQKISEAAAHEAEKASVGSETSERKATAEAFDCYIANSIVKVDKLSEVEAITANSTNAPEFCGISSCSIM</sequence>
<protein>
    <submittedName>
        <fullName evidence="2">Uncharacterized protein</fullName>
    </submittedName>
</protein>
<accession>A0A976NZB0</accession>
<comment type="caution">
    <text evidence="2">The sequence shown here is derived from an EMBL/GenBank/DDBJ whole genome shotgun (WGS) entry which is preliminary data.</text>
</comment>
<name>A0A976NZB0_BRELC</name>
<feature type="compositionally biased region" description="Polar residues" evidence="1">
    <location>
        <begin position="28"/>
        <end position="45"/>
    </location>
</feature>